<sequence length="73" mass="7917">MREMLNKYIFLIACFYVSVAAVAQGGEEPPCPVCPPSPPGLPIDKGLLGLLALGLLFGFYKICVFTVKKKRSV</sequence>
<evidence type="ECO:0000256" key="2">
    <source>
        <dbReference type="SAM" id="SignalP"/>
    </source>
</evidence>
<evidence type="ECO:0000313" key="4">
    <source>
        <dbReference type="Proteomes" id="UP000178198"/>
    </source>
</evidence>
<evidence type="ECO:0000256" key="1">
    <source>
        <dbReference type="SAM" id="Phobius"/>
    </source>
</evidence>
<keyword evidence="2" id="KW-0732">Signal</keyword>
<proteinExistence type="predicted"/>
<gene>
    <name evidence="3" type="ORF">BIW12_07605</name>
</gene>
<dbReference type="EMBL" id="CP017774">
    <property type="protein sequence ID" value="AOZ99317.1"/>
    <property type="molecule type" value="Genomic_DNA"/>
</dbReference>
<evidence type="ECO:0008006" key="5">
    <source>
        <dbReference type="Google" id="ProtNLM"/>
    </source>
</evidence>
<feature type="chain" id="PRO_5009444261" description="Signal peptidase" evidence="2">
    <location>
        <begin position="24"/>
        <end position="73"/>
    </location>
</feature>
<dbReference type="RefSeq" id="WP_071184570.1">
    <property type="nucleotide sequence ID" value="NZ_CP017774.1"/>
</dbReference>
<keyword evidence="1" id="KW-1133">Transmembrane helix</keyword>
<feature type="transmembrane region" description="Helical" evidence="1">
    <location>
        <begin position="49"/>
        <end position="67"/>
    </location>
</feature>
<dbReference type="KEGG" id="fcm:BIW12_07605"/>
<keyword evidence="4" id="KW-1185">Reference proteome</keyword>
<protein>
    <recommendedName>
        <fullName evidence="5">Signal peptidase</fullName>
    </recommendedName>
</protein>
<feature type="signal peptide" evidence="2">
    <location>
        <begin position="1"/>
        <end position="23"/>
    </location>
</feature>
<name>A0A1D9P9T9_9FLAO</name>
<accession>A0A1D9P9T9</accession>
<keyword evidence="1" id="KW-0812">Transmembrane</keyword>
<reference evidence="3 4" key="1">
    <citation type="submission" date="2016-10" db="EMBL/GenBank/DDBJ databases">
        <title>Complete Genome Sequence of Flavobacterium sp. PK15.</title>
        <authorList>
            <person name="Ekwe A."/>
            <person name="Kim S.B."/>
        </authorList>
    </citation>
    <scope>NUCLEOTIDE SEQUENCE [LARGE SCALE GENOMIC DNA]</scope>
    <source>
        <strain evidence="3 4">PK15</strain>
    </source>
</reference>
<dbReference type="AlphaFoldDB" id="A0A1D9P9T9"/>
<keyword evidence="1" id="KW-0472">Membrane</keyword>
<organism evidence="3 4">
    <name type="scientific">Flavobacterium commune</name>
    <dbReference type="NCBI Taxonomy" id="1306519"/>
    <lineage>
        <taxon>Bacteria</taxon>
        <taxon>Pseudomonadati</taxon>
        <taxon>Bacteroidota</taxon>
        <taxon>Flavobacteriia</taxon>
        <taxon>Flavobacteriales</taxon>
        <taxon>Flavobacteriaceae</taxon>
        <taxon>Flavobacterium</taxon>
    </lineage>
</organism>
<evidence type="ECO:0000313" key="3">
    <source>
        <dbReference type="EMBL" id="AOZ99317.1"/>
    </source>
</evidence>
<dbReference type="Proteomes" id="UP000178198">
    <property type="component" value="Chromosome"/>
</dbReference>